<gene>
    <name evidence="1" type="ORF">GCM10010909_10150</name>
</gene>
<name>A0ABQ6A8D8_9PROT</name>
<dbReference type="RefSeq" id="WP_284257013.1">
    <property type="nucleotide sequence ID" value="NZ_BSOS01000013.1"/>
</dbReference>
<dbReference type="GO" id="GO:0016740">
    <property type="term" value="F:transferase activity"/>
    <property type="evidence" value="ECO:0007669"/>
    <property type="project" value="UniProtKB-KW"/>
</dbReference>
<dbReference type="Gene3D" id="3.40.50.2000">
    <property type="entry name" value="Glycogen Phosphorylase B"/>
    <property type="match status" value="1"/>
</dbReference>
<keyword evidence="1" id="KW-0808">Transferase</keyword>
<dbReference type="PANTHER" id="PTHR46401">
    <property type="entry name" value="GLYCOSYLTRANSFERASE WBBK-RELATED"/>
    <property type="match status" value="1"/>
</dbReference>
<reference evidence="2" key="1">
    <citation type="journal article" date="2019" name="Int. J. Syst. Evol. Microbiol.">
        <title>The Global Catalogue of Microorganisms (GCM) 10K type strain sequencing project: providing services to taxonomists for standard genome sequencing and annotation.</title>
        <authorList>
            <consortium name="The Broad Institute Genomics Platform"/>
            <consortium name="The Broad Institute Genome Sequencing Center for Infectious Disease"/>
            <person name="Wu L."/>
            <person name="Ma J."/>
        </authorList>
    </citation>
    <scope>NUCLEOTIDE SEQUENCE [LARGE SCALE GENOMIC DNA]</scope>
    <source>
        <strain evidence="2">NBRC 112502</strain>
    </source>
</reference>
<dbReference type="EMBL" id="BSOS01000013">
    <property type="protein sequence ID" value="GLR66335.1"/>
    <property type="molecule type" value="Genomic_DNA"/>
</dbReference>
<dbReference type="Pfam" id="PF13692">
    <property type="entry name" value="Glyco_trans_1_4"/>
    <property type="match status" value="1"/>
</dbReference>
<sequence length="444" mass="48857">MTGSEYSNPRTPEGEIWLDISRLLYRVFRGKITGIDRVEIAYAEQILNAVPAQARFVAYDYWRGSFRAMPQAQARALVREIGPAWRAGDMAGVSRRSLHGLLRSIFTAPALPRYRGGARPTYINVSNHPLHLVDRVGRMTARTGAVFIPLVHDLIPLELPEYVPPAWIEHHRSRLKTIAAHADGIISNSESTTQALRMHIPRLPVATIPLGVGTLMAPPAPAPTSPYFVMVGTIEPRKNHLLLLHIWRRLVHEYGIGAPDLHIIGRRGWENEQVVDILERCSDIAGHVHEHGMVADGELASTLAGARALLMPSFAEGYGLPVVESLAMGVPVICSDIGAHREIGKGVPEFLDPLDGPAWMRMIMDYATPQSEARAAQKTRLAGWRAPAWSEHMAAVLDFAARVEPRRPARQSTWSRMMLATNVSSTQAMKPASAVSAVASQRTG</sequence>
<comment type="caution">
    <text evidence="1">The sequence shown here is derived from an EMBL/GenBank/DDBJ whole genome shotgun (WGS) entry which is preliminary data.</text>
</comment>
<protein>
    <submittedName>
        <fullName evidence="1">Glycosyl transferase</fullName>
    </submittedName>
</protein>
<dbReference type="PANTHER" id="PTHR46401:SF9">
    <property type="entry name" value="MANNOSYLTRANSFERASE A"/>
    <property type="match status" value="1"/>
</dbReference>
<dbReference type="CDD" id="cd03809">
    <property type="entry name" value="GT4_MtfB-like"/>
    <property type="match status" value="1"/>
</dbReference>
<keyword evidence="2" id="KW-1185">Reference proteome</keyword>
<dbReference type="SUPFAM" id="SSF53756">
    <property type="entry name" value="UDP-Glycosyltransferase/glycogen phosphorylase"/>
    <property type="match status" value="1"/>
</dbReference>
<accession>A0ABQ6A8D8</accession>
<proteinExistence type="predicted"/>
<evidence type="ECO:0000313" key="1">
    <source>
        <dbReference type="EMBL" id="GLR66335.1"/>
    </source>
</evidence>
<dbReference type="Proteomes" id="UP001156641">
    <property type="component" value="Unassembled WGS sequence"/>
</dbReference>
<organism evidence="1 2">
    <name type="scientific">Acidocella aquatica</name>
    <dbReference type="NCBI Taxonomy" id="1922313"/>
    <lineage>
        <taxon>Bacteria</taxon>
        <taxon>Pseudomonadati</taxon>
        <taxon>Pseudomonadota</taxon>
        <taxon>Alphaproteobacteria</taxon>
        <taxon>Acetobacterales</taxon>
        <taxon>Acidocellaceae</taxon>
        <taxon>Acidocella</taxon>
    </lineage>
</organism>
<evidence type="ECO:0000313" key="2">
    <source>
        <dbReference type="Proteomes" id="UP001156641"/>
    </source>
</evidence>